<dbReference type="RefSeq" id="WP_285973400.1">
    <property type="nucleotide sequence ID" value="NZ_CP127294.1"/>
</dbReference>
<dbReference type="AlphaFoldDB" id="A0A9Y2IM30"/>
<proteinExistence type="predicted"/>
<gene>
    <name evidence="1" type="ORF">QRX50_19665</name>
</gene>
<evidence type="ECO:0000313" key="2">
    <source>
        <dbReference type="Proteomes" id="UP001236014"/>
    </source>
</evidence>
<sequence length="44" mass="4917">MTVWTVRSISLCAGCLTEITGFVVPWDDVIANSKQLSSQYAIRR</sequence>
<evidence type="ECO:0000313" key="1">
    <source>
        <dbReference type="EMBL" id="WIX82835.1"/>
    </source>
</evidence>
<name>A0A9Y2IM30_9PSEU</name>
<accession>A0A9Y2IM30</accession>
<keyword evidence="2" id="KW-1185">Reference proteome</keyword>
<dbReference type="KEGG" id="acab:QRX50_19665"/>
<protein>
    <submittedName>
        <fullName evidence="1">Uncharacterized protein</fullName>
    </submittedName>
</protein>
<dbReference type="EMBL" id="CP127294">
    <property type="protein sequence ID" value="WIX82835.1"/>
    <property type="molecule type" value="Genomic_DNA"/>
</dbReference>
<reference evidence="1 2" key="1">
    <citation type="submission" date="2023-06" db="EMBL/GenBank/DDBJ databases">
        <authorList>
            <person name="Oyuntsetseg B."/>
            <person name="Kim S.B."/>
        </authorList>
    </citation>
    <scope>NUCLEOTIDE SEQUENCE [LARGE SCALE GENOMIC DNA]</scope>
    <source>
        <strain evidence="1 2">2-15</strain>
    </source>
</reference>
<dbReference type="Proteomes" id="UP001236014">
    <property type="component" value="Chromosome"/>
</dbReference>
<organism evidence="1 2">
    <name type="scientific">Amycolatopsis carbonis</name>
    <dbReference type="NCBI Taxonomy" id="715471"/>
    <lineage>
        <taxon>Bacteria</taxon>
        <taxon>Bacillati</taxon>
        <taxon>Actinomycetota</taxon>
        <taxon>Actinomycetes</taxon>
        <taxon>Pseudonocardiales</taxon>
        <taxon>Pseudonocardiaceae</taxon>
        <taxon>Amycolatopsis</taxon>
    </lineage>
</organism>